<comment type="caution">
    <text evidence="2">The sequence shown here is derived from an EMBL/GenBank/DDBJ whole genome shotgun (WGS) entry which is preliminary data.</text>
</comment>
<feature type="transmembrane region" description="Helical" evidence="1">
    <location>
        <begin position="72"/>
        <end position="91"/>
    </location>
</feature>
<keyword evidence="1" id="KW-0812">Transmembrane</keyword>
<dbReference type="AlphaFoldDB" id="A0A0M1MZL3"/>
<keyword evidence="1" id="KW-0472">Membrane</keyword>
<dbReference type="EMBL" id="LHCF01000013">
    <property type="protein sequence ID" value="KOR75336.1"/>
    <property type="molecule type" value="Genomic_DNA"/>
</dbReference>
<evidence type="ECO:0000313" key="2">
    <source>
        <dbReference type="EMBL" id="KOR75336.1"/>
    </source>
</evidence>
<organism evidence="2 3">
    <name type="scientific">Candidatus Phytoplasma pruni</name>
    <dbReference type="NCBI Taxonomy" id="479893"/>
    <lineage>
        <taxon>Bacteria</taxon>
        <taxon>Bacillati</taxon>
        <taxon>Mycoplasmatota</taxon>
        <taxon>Mollicutes</taxon>
        <taxon>Acholeplasmatales</taxon>
        <taxon>Acholeplasmataceae</taxon>
        <taxon>Candidatus Phytoplasma</taxon>
        <taxon>16SrIII (X-disease group)</taxon>
    </lineage>
</organism>
<accession>A0A0M1MZL3</accession>
<evidence type="ECO:0000313" key="3">
    <source>
        <dbReference type="Proteomes" id="UP000037386"/>
    </source>
</evidence>
<evidence type="ECO:0000256" key="1">
    <source>
        <dbReference type="SAM" id="Phobius"/>
    </source>
</evidence>
<dbReference type="RefSeq" id="WP_053521530.1">
    <property type="nucleotide sequence ID" value="NZ_LHCF01000013.1"/>
</dbReference>
<name>A0A0M1MZL3_9MOLU</name>
<feature type="transmembrane region" description="Helical" evidence="1">
    <location>
        <begin position="46"/>
        <end position="65"/>
    </location>
</feature>
<feature type="transmembrane region" description="Helical" evidence="1">
    <location>
        <begin position="192"/>
        <end position="216"/>
    </location>
</feature>
<reference evidence="3" key="1">
    <citation type="submission" date="2015-05" db="EMBL/GenBank/DDBJ databases">
        <title>Draft genome sequence of 'Candidatus Phytoplasma Pruni' strain CX, a plant pathogenic bacterium.</title>
        <authorList>
            <person name="Lee I.-M."/>
            <person name="Bottner-Parker K.D."/>
            <person name="Shao J."/>
            <person name="Gundersen-Rindal D.E."/>
            <person name="Zhao Y."/>
            <person name="Davis R.E."/>
        </authorList>
    </citation>
    <scope>NUCLEOTIDE SEQUENCE [LARGE SCALE GENOMIC DNA]</scope>
    <source>
        <strain evidence="3">CX</strain>
    </source>
</reference>
<dbReference type="PATRIC" id="fig|479893.3.peg.493"/>
<protein>
    <submittedName>
        <fullName evidence="2">Uncharacterized protein</fullName>
    </submittedName>
</protein>
<feature type="transmembrane region" description="Helical" evidence="1">
    <location>
        <begin position="7"/>
        <end position="26"/>
    </location>
</feature>
<feature type="transmembrane region" description="Helical" evidence="1">
    <location>
        <begin position="140"/>
        <end position="161"/>
    </location>
</feature>
<sequence>MTKKIDLKKITLGANLIAMAFILAQINQKFLSGSLFSFKKMPIVDAQLWVFWHFPLFVLMFLFNFKYALTFLLIYLFIDGAFYSSFQYIQIYNTFQTLFVDESAVIVMKNIIFGTFIPILAYLFLSFLKMNEKNYQKMLLFFTIIIIIQSISRTINGYAWLTIIKKNLSTREGLFVNLINAFFNGGTTKSWFILWFLNLIPVITSNVINLVVFLLFRNKIQTIYQQFNFNEKHS</sequence>
<keyword evidence="1" id="KW-1133">Transmembrane helix</keyword>
<gene>
    <name evidence="2" type="ORF">CPX_001682</name>
</gene>
<dbReference type="Proteomes" id="UP000037386">
    <property type="component" value="Unassembled WGS sequence"/>
</dbReference>
<feature type="transmembrane region" description="Helical" evidence="1">
    <location>
        <begin position="111"/>
        <end position="128"/>
    </location>
</feature>
<proteinExistence type="predicted"/>